<protein>
    <submittedName>
        <fullName evidence="2">Os02g0253800 protein</fullName>
    </submittedName>
</protein>
<reference evidence="3" key="2">
    <citation type="journal article" date="2008" name="Nucleic Acids Res.">
        <title>The rice annotation project database (RAP-DB): 2008 update.</title>
        <authorList>
            <consortium name="The rice annotation project (RAP)"/>
        </authorList>
    </citation>
    <scope>GENOME REANNOTATION</scope>
    <source>
        <strain evidence="3">cv. Nipponbare</strain>
    </source>
</reference>
<reference evidence="2 3" key="1">
    <citation type="journal article" date="2005" name="Nature">
        <title>The map-based sequence of the rice genome.</title>
        <authorList>
            <consortium name="International rice genome sequencing project (IRGSP)"/>
            <person name="Matsumoto T."/>
            <person name="Wu J."/>
            <person name="Kanamori H."/>
            <person name="Katayose Y."/>
            <person name="Fujisawa M."/>
            <person name="Namiki N."/>
            <person name="Mizuno H."/>
            <person name="Yamamoto K."/>
            <person name="Antonio B.A."/>
            <person name="Baba T."/>
            <person name="Sakata K."/>
            <person name="Nagamura Y."/>
            <person name="Aoki H."/>
            <person name="Arikawa K."/>
            <person name="Arita K."/>
            <person name="Bito T."/>
            <person name="Chiden Y."/>
            <person name="Fujitsuka N."/>
            <person name="Fukunaka R."/>
            <person name="Hamada M."/>
            <person name="Harada C."/>
            <person name="Hayashi A."/>
            <person name="Hijishita S."/>
            <person name="Honda M."/>
            <person name="Hosokawa S."/>
            <person name="Ichikawa Y."/>
            <person name="Idonuma A."/>
            <person name="Iijima M."/>
            <person name="Ikeda M."/>
            <person name="Ikeno M."/>
            <person name="Ito K."/>
            <person name="Ito S."/>
            <person name="Ito T."/>
            <person name="Ito Y."/>
            <person name="Ito Y."/>
            <person name="Iwabuchi A."/>
            <person name="Kamiya K."/>
            <person name="Karasawa W."/>
            <person name="Kurita K."/>
            <person name="Katagiri S."/>
            <person name="Kikuta A."/>
            <person name="Kobayashi H."/>
            <person name="Kobayashi N."/>
            <person name="Machita K."/>
            <person name="Maehara T."/>
            <person name="Masukawa M."/>
            <person name="Mizubayashi T."/>
            <person name="Mukai Y."/>
            <person name="Nagasaki H."/>
            <person name="Nagata Y."/>
            <person name="Naito S."/>
            <person name="Nakashima M."/>
            <person name="Nakama Y."/>
            <person name="Nakamichi Y."/>
            <person name="Nakamura M."/>
            <person name="Meguro A."/>
            <person name="Negishi M."/>
            <person name="Ohta I."/>
            <person name="Ohta T."/>
            <person name="Okamoto M."/>
            <person name="Ono N."/>
            <person name="Saji S."/>
            <person name="Sakaguchi M."/>
            <person name="Sakai K."/>
            <person name="Shibata M."/>
            <person name="Shimokawa T."/>
            <person name="Song J."/>
            <person name="Takazaki Y."/>
            <person name="Terasawa K."/>
            <person name="Tsugane M."/>
            <person name="Tsuji K."/>
            <person name="Ueda S."/>
            <person name="Waki K."/>
            <person name="Yamagata H."/>
            <person name="Yamamoto M."/>
            <person name="Yamamoto S."/>
            <person name="Yamane H."/>
            <person name="Yoshiki S."/>
            <person name="Yoshihara R."/>
            <person name="Yukawa K."/>
            <person name="Zhong H."/>
            <person name="Yano M."/>
            <person name="Yuan Q."/>
            <person name="Ouyang S."/>
            <person name="Liu J."/>
            <person name="Jones K.M."/>
            <person name="Gansberger K."/>
            <person name="Moffat K."/>
            <person name="Hill J."/>
            <person name="Bera J."/>
            <person name="Fadrosh D."/>
            <person name="Jin S."/>
            <person name="Johri S."/>
            <person name="Kim M."/>
            <person name="Overton L."/>
            <person name="Reardon M."/>
            <person name="Tsitrin T."/>
            <person name="Vuong H."/>
            <person name="Weaver B."/>
            <person name="Ciecko A."/>
            <person name="Tallon L."/>
            <person name="Jackson J."/>
            <person name="Pai G."/>
            <person name="Aken S.V."/>
            <person name="Utterback T."/>
            <person name="Reidmuller S."/>
            <person name="Feldblyum T."/>
            <person name="Hsiao J."/>
            <person name="Zismann V."/>
            <person name="Iobst S."/>
            <person name="de Vazeille A.R."/>
            <person name="Buell C.R."/>
            <person name="Ying K."/>
            <person name="Li Y."/>
            <person name="Lu T."/>
            <person name="Huang Y."/>
            <person name="Zhao Q."/>
            <person name="Feng Q."/>
            <person name="Zhang L."/>
            <person name="Zhu J."/>
            <person name="Weng Q."/>
            <person name="Mu J."/>
            <person name="Lu Y."/>
            <person name="Fan D."/>
            <person name="Liu Y."/>
            <person name="Guan J."/>
            <person name="Zhang Y."/>
            <person name="Yu S."/>
            <person name="Liu X."/>
            <person name="Zhang Y."/>
            <person name="Hong G."/>
            <person name="Han B."/>
            <person name="Choisne N."/>
            <person name="Demange N."/>
            <person name="Orjeda G."/>
            <person name="Samain S."/>
            <person name="Cattolico L."/>
            <person name="Pelletier E."/>
            <person name="Couloux A."/>
            <person name="Segurens B."/>
            <person name="Wincker P."/>
            <person name="D'Hont A."/>
            <person name="Scarpelli C."/>
            <person name="Weissenbach J."/>
            <person name="Salanoubat M."/>
            <person name="Quetier F."/>
            <person name="Yu Y."/>
            <person name="Kim H.R."/>
            <person name="Rambo T."/>
            <person name="Currie J."/>
            <person name="Collura K."/>
            <person name="Luo M."/>
            <person name="Yang T."/>
            <person name="Ammiraju J.S.S."/>
            <person name="Engler F."/>
            <person name="Soderlund C."/>
            <person name="Wing R.A."/>
            <person name="Palmer L.E."/>
            <person name="de la Bastide M."/>
            <person name="Spiegel L."/>
            <person name="Nascimento L."/>
            <person name="Zutavern T."/>
            <person name="O'Shaughnessy A."/>
            <person name="Dike S."/>
            <person name="Dedhia N."/>
            <person name="Preston R."/>
            <person name="Balija V."/>
            <person name="McCombie W.R."/>
            <person name="Chow T."/>
            <person name="Chen H."/>
            <person name="Chung M."/>
            <person name="Chen C."/>
            <person name="Shaw J."/>
            <person name="Wu H."/>
            <person name="Hsiao K."/>
            <person name="Chao Y."/>
            <person name="Chu M."/>
            <person name="Cheng C."/>
            <person name="Hour A."/>
            <person name="Lee P."/>
            <person name="Lin S."/>
            <person name="Lin Y."/>
            <person name="Liou J."/>
            <person name="Liu S."/>
            <person name="Hsing Y."/>
            <person name="Raghuvanshi S."/>
            <person name="Mohanty A."/>
            <person name="Bharti A.K."/>
            <person name="Gaur A."/>
            <person name="Gupta V."/>
            <person name="Kumar D."/>
            <person name="Ravi V."/>
            <person name="Vij S."/>
            <person name="Kapur A."/>
            <person name="Khurana P."/>
            <person name="Khurana P."/>
            <person name="Khurana J.P."/>
            <person name="Tyagi A.K."/>
            <person name="Gaikwad K."/>
            <person name="Singh A."/>
            <person name="Dalal V."/>
            <person name="Srivastava S."/>
            <person name="Dixit A."/>
            <person name="Pal A.K."/>
            <person name="Ghazi I.A."/>
            <person name="Yadav M."/>
            <person name="Pandit A."/>
            <person name="Bhargava A."/>
            <person name="Sureshbabu K."/>
            <person name="Batra K."/>
            <person name="Sharma T.R."/>
            <person name="Mohapatra T."/>
            <person name="Singh N.K."/>
            <person name="Messing J."/>
            <person name="Nelson A.B."/>
            <person name="Fuks G."/>
            <person name="Kavchok S."/>
            <person name="Keizer G."/>
            <person name="Linton E."/>
            <person name="Llaca V."/>
            <person name="Song R."/>
            <person name="Tanyolac B."/>
            <person name="Young S."/>
            <person name="Ho-Il K."/>
            <person name="Hahn J.H."/>
            <person name="Sangsakoo G."/>
            <person name="Vanavichit A."/>
            <person name="de Mattos Luiz.A.T."/>
            <person name="Zimmer P.D."/>
            <person name="Malone G."/>
            <person name="Dellagostin O."/>
            <person name="de Oliveira A.C."/>
            <person name="Bevan M."/>
            <person name="Bancroft I."/>
            <person name="Minx P."/>
            <person name="Cordum H."/>
            <person name="Wilson R."/>
            <person name="Cheng Z."/>
            <person name="Jin W."/>
            <person name="Jiang J."/>
            <person name="Leong S.A."/>
            <person name="Iwama H."/>
            <person name="Gojobori T."/>
            <person name="Itoh T."/>
            <person name="Niimura Y."/>
            <person name="Fujii Y."/>
            <person name="Habara T."/>
            <person name="Sakai H."/>
            <person name="Sato Y."/>
            <person name="Wilson G."/>
            <person name="Kumar K."/>
            <person name="McCouch S."/>
            <person name="Juretic N."/>
            <person name="Hoen D."/>
            <person name="Wright S."/>
            <person name="Bruskiewich R."/>
            <person name="Bureau T."/>
            <person name="Miyao A."/>
            <person name="Hirochika H."/>
            <person name="Nishikawa T."/>
            <person name="Kadowaki K."/>
            <person name="Sugiura M."/>
            <person name="Burr B."/>
            <person name="Sasaki T."/>
        </authorList>
    </citation>
    <scope>NUCLEOTIDE SEQUENCE [LARGE SCALE GENOMIC DNA]</scope>
    <source>
        <strain evidence="3">cv. Nipponbare</strain>
    </source>
</reference>
<dbReference type="KEGG" id="dosa:Os02g0253800"/>
<dbReference type="EMBL" id="AP008208">
    <property type="protein sequence ID" value="BAF08370.1"/>
    <property type="molecule type" value="Genomic_DNA"/>
</dbReference>
<feature type="region of interest" description="Disordered" evidence="1">
    <location>
        <begin position="15"/>
        <end position="55"/>
    </location>
</feature>
<gene>
    <name evidence="2" type="ordered locus">Os02g0253800</name>
</gene>
<name>Q0E2B8_ORYSJ</name>
<dbReference type="Proteomes" id="UP000000763">
    <property type="component" value="Chromosome 2"/>
</dbReference>
<evidence type="ECO:0000313" key="2">
    <source>
        <dbReference type="EMBL" id="BAF08370.1"/>
    </source>
</evidence>
<proteinExistence type="predicted"/>
<sequence>RPRRRWWRGATRRWWGRASRRRSPSASRSVVCEPSSTPTGSSPAPPTPPSIGLTR</sequence>
<evidence type="ECO:0000313" key="3">
    <source>
        <dbReference type="Proteomes" id="UP000000763"/>
    </source>
</evidence>
<feature type="non-terminal residue" evidence="2">
    <location>
        <position position="1"/>
    </location>
</feature>
<accession>Q0E2B8</accession>
<organism evidence="2 3">
    <name type="scientific">Oryza sativa subsp. japonica</name>
    <name type="common">Rice</name>
    <dbReference type="NCBI Taxonomy" id="39947"/>
    <lineage>
        <taxon>Eukaryota</taxon>
        <taxon>Viridiplantae</taxon>
        <taxon>Streptophyta</taxon>
        <taxon>Embryophyta</taxon>
        <taxon>Tracheophyta</taxon>
        <taxon>Spermatophyta</taxon>
        <taxon>Magnoliopsida</taxon>
        <taxon>Liliopsida</taxon>
        <taxon>Poales</taxon>
        <taxon>Poaceae</taxon>
        <taxon>BOP clade</taxon>
        <taxon>Oryzoideae</taxon>
        <taxon>Oryzeae</taxon>
        <taxon>Oryzinae</taxon>
        <taxon>Oryza</taxon>
        <taxon>Oryza sativa</taxon>
    </lineage>
</organism>
<evidence type="ECO:0000256" key="1">
    <source>
        <dbReference type="SAM" id="MobiDB-lite"/>
    </source>
</evidence>
<feature type="compositionally biased region" description="Low complexity" evidence="1">
    <location>
        <begin position="24"/>
        <end position="42"/>
    </location>
</feature>
<dbReference type="AlphaFoldDB" id="Q0E2B8"/>